<evidence type="ECO:0000256" key="5">
    <source>
        <dbReference type="ARBA" id="ARBA00023288"/>
    </source>
</evidence>
<dbReference type="AlphaFoldDB" id="A0A9X2MW57"/>
<keyword evidence="4" id="KW-0564">Palmitate</keyword>
<organism evidence="7 8">
    <name type="scientific">Paenibacillus soyae</name>
    <dbReference type="NCBI Taxonomy" id="2969249"/>
    <lineage>
        <taxon>Bacteria</taxon>
        <taxon>Bacillati</taxon>
        <taxon>Bacillota</taxon>
        <taxon>Bacilli</taxon>
        <taxon>Bacillales</taxon>
        <taxon>Paenibacillaceae</taxon>
        <taxon>Paenibacillus</taxon>
    </lineage>
</organism>
<evidence type="ECO:0000256" key="1">
    <source>
        <dbReference type="ARBA" id="ARBA00022475"/>
    </source>
</evidence>
<keyword evidence="3" id="KW-0472">Membrane</keyword>
<evidence type="ECO:0000256" key="3">
    <source>
        <dbReference type="ARBA" id="ARBA00023136"/>
    </source>
</evidence>
<dbReference type="CDD" id="cd13581">
    <property type="entry name" value="PBP2_AlgQ_like_2"/>
    <property type="match status" value="1"/>
</dbReference>
<gene>
    <name evidence="7" type="ORF">NQZ67_12965</name>
</gene>
<name>A0A9X2MW57_9BACL</name>
<dbReference type="EMBL" id="JANIPJ010000008">
    <property type="protein sequence ID" value="MCR2804792.1"/>
    <property type="molecule type" value="Genomic_DNA"/>
</dbReference>
<dbReference type="InterPro" id="IPR006059">
    <property type="entry name" value="SBP"/>
</dbReference>
<dbReference type="RefSeq" id="WP_257446133.1">
    <property type="nucleotide sequence ID" value="NZ_JANIPJ010000008.1"/>
</dbReference>
<proteinExistence type="predicted"/>
<dbReference type="SUPFAM" id="SSF53850">
    <property type="entry name" value="Periplasmic binding protein-like II"/>
    <property type="match status" value="1"/>
</dbReference>
<dbReference type="Proteomes" id="UP001141950">
    <property type="component" value="Unassembled WGS sequence"/>
</dbReference>
<protein>
    <submittedName>
        <fullName evidence="7">ABC transporter substrate-binding protein</fullName>
    </submittedName>
</protein>
<dbReference type="Pfam" id="PF01547">
    <property type="entry name" value="SBP_bac_1"/>
    <property type="match status" value="1"/>
</dbReference>
<dbReference type="PANTHER" id="PTHR43649">
    <property type="entry name" value="ARABINOSE-BINDING PROTEIN-RELATED"/>
    <property type="match status" value="1"/>
</dbReference>
<feature type="region of interest" description="Disordered" evidence="6">
    <location>
        <begin position="52"/>
        <end position="73"/>
    </location>
</feature>
<evidence type="ECO:0000313" key="7">
    <source>
        <dbReference type="EMBL" id="MCR2804792.1"/>
    </source>
</evidence>
<keyword evidence="5" id="KW-0449">Lipoprotein</keyword>
<dbReference type="PANTHER" id="PTHR43649:SF33">
    <property type="entry name" value="POLYGALACTURONAN_RHAMNOGALACTURONAN-BINDING PROTEIN YTCQ"/>
    <property type="match status" value="1"/>
</dbReference>
<comment type="caution">
    <text evidence="7">The sequence shown here is derived from an EMBL/GenBank/DDBJ whole genome shotgun (WGS) entry which is preliminary data.</text>
</comment>
<evidence type="ECO:0000313" key="8">
    <source>
        <dbReference type="Proteomes" id="UP001141950"/>
    </source>
</evidence>
<evidence type="ECO:0000256" key="2">
    <source>
        <dbReference type="ARBA" id="ARBA00022729"/>
    </source>
</evidence>
<keyword evidence="1" id="KW-1003">Cell membrane</keyword>
<dbReference type="InterPro" id="IPR050490">
    <property type="entry name" value="Bact_solute-bd_prot1"/>
</dbReference>
<dbReference type="Gene3D" id="3.40.190.10">
    <property type="entry name" value="Periplasmic binding protein-like II"/>
    <property type="match status" value="2"/>
</dbReference>
<reference evidence="7" key="1">
    <citation type="submission" date="2022-08" db="EMBL/GenBank/DDBJ databases">
        <title>The genomic sequence of strain Paenibacillus sp. SCIV0701.</title>
        <authorList>
            <person name="Zhao H."/>
        </authorList>
    </citation>
    <scope>NUCLEOTIDE SEQUENCE</scope>
    <source>
        <strain evidence="7">SCIV0701</strain>
    </source>
</reference>
<accession>A0A9X2MW57</accession>
<sequence>MLIFLAPGVRRLQISHPFESGSLKREENRVKQKWTLAFVVMCLLLAACSNGSGSNAKPDNKEGDKAGNTSAVSAPGTFPIVEEKVTLKVLAALRPDVEDYRTNEFTKWLEEKTNVHLEWETVPESNMKEKLNLTLASGDYPDIFMNMGITDAQLEIYGNQGVFLPLEDLIEEHAVNTQNIFEEQEHLRPAITSNDGHIYTMPDINECYHCYYSGKLWIYKPWLDKLGLEMPTTTDEFYEVLKAFKTQDPNGNGMADEIPLSGSPKGWNSSVEGFLMNAFVYYDFINGDTTRRLFMNNGAVDAAFMSEQYREGLRYMNKLFDEGLINAEAFVQDGDQLKQLGANGDVVILGAAPNGSPIPISDNERWKDYVVVPPLKGPSGTQYVNAQNRKGNVNGRFVVSATSKHPEIAVRLADAFYDPEVQMFSLFGIEGEDWRKAEGGEQGLEGNPATFVRLKKTSEVANHSWNQANPTNRTVAFRIGEAINDPVNNVEYILHASTKSYEPFRNETVMVPPLIFNEAQSSELLGLQKTINDYVDNMLVQFVMGDANLEAGWDGYLNELSNMNIKRYLEIMQEAYDIRYKK</sequence>
<evidence type="ECO:0000256" key="4">
    <source>
        <dbReference type="ARBA" id="ARBA00023139"/>
    </source>
</evidence>
<keyword evidence="8" id="KW-1185">Reference proteome</keyword>
<evidence type="ECO:0000256" key="6">
    <source>
        <dbReference type="SAM" id="MobiDB-lite"/>
    </source>
</evidence>
<keyword evidence="2" id="KW-0732">Signal</keyword>